<feature type="transmembrane region" description="Helical" evidence="1">
    <location>
        <begin position="34"/>
        <end position="54"/>
    </location>
</feature>
<accession>A0A7M2WXC9</accession>
<organism evidence="2 3">
    <name type="scientific">Humisphaera borealis</name>
    <dbReference type="NCBI Taxonomy" id="2807512"/>
    <lineage>
        <taxon>Bacteria</taxon>
        <taxon>Pseudomonadati</taxon>
        <taxon>Planctomycetota</taxon>
        <taxon>Phycisphaerae</taxon>
        <taxon>Tepidisphaerales</taxon>
        <taxon>Tepidisphaeraceae</taxon>
        <taxon>Humisphaera</taxon>
    </lineage>
</organism>
<protein>
    <submittedName>
        <fullName evidence="2">Uncharacterized protein</fullName>
    </submittedName>
</protein>
<proteinExistence type="predicted"/>
<feature type="transmembrane region" description="Helical" evidence="1">
    <location>
        <begin position="6"/>
        <end position="22"/>
    </location>
</feature>
<dbReference type="Proteomes" id="UP000593765">
    <property type="component" value="Chromosome"/>
</dbReference>
<feature type="transmembrane region" description="Helical" evidence="1">
    <location>
        <begin position="84"/>
        <end position="103"/>
    </location>
</feature>
<dbReference type="EMBL" id="CP063458">
    <property type="protein sequence ID" value="QOV90136.1"/>
    <property type="molecule type" value="Genomic_DNA"/>
</dbReference>
<sequence>MGWLYLLGALVFPPVFILWRPRTPVPPARLKLRFAAAIVVVWMLLMLWSVRASFADDELIETAGLASTQESSAFSTEAPAESTLIVVLGWVPGLVYAGLLSLARKALERPAQEIIETAEWRNVD</sequence>
<name>A0A7M2WXC9_9BACT</name>
<evidence type="ECO:0000313" key="3">
    <source>
        <dbReference type="Proteomes" id="UP000593765"/>
    </source>
</evidence>
<keyword evidence="1" id="KW-1133">Transmembrane helix</keyword>
<keyword evidence="3" id="KW-1185">Reference proteome</keyword>
<evidence type="ECO:0000313" key="2">
    <source>
        <dbReference type="EMBL" id="QOV90136.1"/>
    </source>
</evidence>
<dbReference type="RefSeq" id="WP_206293209.1">
    <property type="nucleotide sequence ID" value="NZ_CP063458.1"/>
</dbReference>
<keyword evidence="1" id="KW-0472">Membrane</keyword>
<reference evidence="2 3" key="1">
    <citation type="submission" date="2020-10" db="EMBL/GenBank/DDBJ databases">
        <title>Wide distribution of Phycisphaera-like planctomycetes from WD2101 soil group in peatlands and genome analysis of the first cultivated representative.</title>
        <authorList>
            <person name="Dedysh S.N."/>
            <person name="Beletsky A.V."/>
            <person name="Ivanova A."/>
            <person name="Kulichevskaya I.S."/>
            <person name="Suzina N.E."/>
            <person name="Philippov D.A."/>
            <person name="Rakitin A.L."/>
            <person name="Mardanov A.V."/>
            <person name="Ravin N.V."/>
        </authorList>
    </citation>
    <scope>NUCLEOTIDE SEQUENCE [LARGE SCALE GENOMIC DNA]</scope>
    <source>
        <strain evidence="2 3">M1803</strain>
    </source>
</reference>
<evidence type="ECO:0000256" key="1">
    <source>
        <dbReference type="SAM" id="Phobius"/>
    </source>
</evidence>
<keyword evidence="1" id="KW-0812">Transmembrane</keyword>
<gene>
    <name evidence="2" type="ORF">IPV69_01820</name>
</gene>
<dbReference type="KEGG" id="hbs:IPV69_01820"/>
<dbReference type="AlphaFoldDB" id="A0A7M2WXC9"/>